<evidence type="ECO:0000256" key="2">
    <source>
        <dbReference type="ARBA" id="ARBA00022980"/>
    </source>
</evidence>
<dbReference type="FunFam" id="2.40.30.10:FF:000351">
    <property type="entry name" value="Ribosomal protein L3"/>
    <property type="match status" value="1"/>
</dbReference>
<dbReference type="GO" id="GO:0022625">
    <property type="term" value="C:cytosolic large ribosomal subunit"/>
    <property type="evidence" value="ECO:0007669"/>
    <property type="project" value="TreeGrafter"/>
</dbReference>
<dbReference type="PROSITE" id="PS00474">
    <property type="entry name" value="RIBOSOMAL_L3"/>
    <property type="match status" value="1"/>
</dbReference>
<evidence type="ECO:0000256" key="1">
    <source>
        <dbReference type="ARBA" id="ARBA00006540"/>
    </source>
</evidence>
<dbReference type="STRING" id="286115.A0A507CL23"/>
<dbReference type="Proteomes" id="UP000320475">
    <property type="component" value="Unassembled WGS sequence"/>
</dbReference>
<dbReference type="EMBL" id="QEAN01000371">
    <property type="protein sequence ID" value="TPX39034.1"/>
    <property type="molecule type" value="Genomic_DNA"/>
</dbReference>
<dbReference type="Gene3D" id="4.10.960.10">
    <property type="entry name" value="Ribosomal protein L3, domain 3"/>
    <property type="match status" value="1"/>
</dbReference>
<evidence type="ECO:0000313" key="6">
    <source>
        <dbReference type="EMBL" id="TPX39034.1"/>
    </source>
</evidence>
<dbReference type="EMBL" id="QEAM01000242">
    <property type="protein sequence ID" value="TPX43038.1"/>
    <property type="molecule type" value="Genomic_DNA"/>
</dbReference>
<evidence type="ECO:0000256" key="5">
    <source>
        <dbReference type="SAM" id="MobiDB-lite"/>
    </source>
</evidence>
<dbReference type="Pfam" id="PF00297">
    <property type="entry name" value="Ribosomal_L3"/>
    <property type="match status" value="1"/>
</dbReference>
<dbReference type="Gene3D" id="2.40.30.10">
    <property type="entry name" value="Translation factors"/>
    <property type="match status" value="1"/>
</dbReference>
<evidence type="ECO:0008006" key="10">
    <source>
        <dbReference type="Google" id="ProtNLM"/>
    </source>
</evidence>
<dbReference type="OrthoDB" id="1611972at2759"/>
<gene>
    <name evidence="7" type="ORF">SeLEV6574_g05278</name>
    <name evidence="6" type="ORF">SeMB42_g06510</name>
</gene>
<evidence type="ECO:0000256" key="3">
    <source>
        <dbReference type="ARBA" id="ARBA00023274"/>
    </source>
</evidence>
<name>A0A507CL23_9FUNG</name>
<evidence type="ECO:0000313" key="8">
    <source>
        <dbReference type="Proteomes" id="UP000317494"/>
    </source>
</evidence>
<organism evidence="6 8">
    <name type="scientific">Synchytrium endobioticum</name>
    <dbReference type="NCBI Taxonomy" id="286115"/>
    <lineage>
        <taxon>Eukaryota</taxon>
        <taxon>Fungi</taxon>
        <taxon>Fungi incertae sedis</taxon>
        <taxon>Chytridiomycota</taxon>
        <taxon>Chytridiomycota incertae sedis</taxon>
        <taxon>Chytridiomycetes</taxon>
        <taxon>Synchytriales</taxon>
        <taxon>Synchytriaceae</taxon>
        <taxon>Synchytrium</taxon>
    </lineage>
</organism>
<evidence type="ECO:0000256" key="4">
    <source>
        <dbReference type="RuleBase" id="RU003905"/>
    </source>
</evidence>
<dbReference type="AlphaFoldDB" id="A0A507CL23"/>
<protein>
    <recommendedName>
        <fullName evidence="10">60S ribosomal protein L3</fullName>
    </recommendedName>
</protein>
<feature type="compositionally biased region" description="Basic and acidic residues" evidence="5">
    <location>
        <begin position="1"/>
        <end position="10"/>
    </location>
</feature>
<dbReference type="Proteomes" id="UP000317494">
    <property type="component" value="Unassembled WGS sequence"/>
</dbReference>
<dbReference type="InterPro" id="IPR044892">
    <property type="entry name" value="Ribosomal_L3_dom_3_arc_sf"/>
</dbReference>
<dbReference type="PANTHER" id="PTHR11363:SF5">
    <property type="entry name" value="LARGE RIBOSOMAL SUBUNIT PROTEIN UL3"/>
    <property type="match status" value="1"/>
</dbReference>
<dbReference type="VEuPathDB" id="FungiDB:SeMB42_g06510"/>
<sequence length="392" mass="44582">MSHCKFEHPRHGSLGFLPRKRARRHRGKVKSFPKDDPSKPVHITAFMGYKAGMTHIVRELDRPGSKMHKKEVVEAVTIIETPPMVVVGVVGYVQTPRGLRSLVTVWAEHLSDEVKRRFYKNWYKSKKKAFTHYAAKYAKDNGKPITEQLERIKKYCQVVRVIAHTQIRKVKIGSKKAHVMEIQLNGGTVAQKVDWAKSHFEKEIPISSVFTNDEMVDIIGITHGKGFEGVTHRWGTKKLPRKTHKGLRKVACIGAWHPSRVQRAVPRAGQDGYHHRTEINKKIYRVGAGDDKKNGATEYDLTEKTVTPLGGFPRFGIVNEDFVMIKGCTVGVKKRVLTLRKSLLTHTKRSALEKVDLKFIDTSSKFGHGRFQTAAEKRAHFGTLKKDLEKKD</sequence>
<keyword evidence="8" id="KW-1185">Reference proteome</keyword>
<proteinExistence type="inferred from homology"/>
<dbReference type="Gene3D" id="3.30.1430.10">
    <property type="match status" value="1"/>
</dbReference>
<dbReference type="GO" id="GO:0006412">
    <property type="term" value="P:translation"/>
    <property type="evidence" value="ECO:0007669"/>
    <property type="project" value="InterPro"/>
</dbReference>
<dbReference type="InterPro" id="IPR019926">
    <property type="entry name" value="Ribosomal_uL3_CS"/>
</dbReference>
<dbReference type="FunFam" id="4.10.960.10:FF:000001">
    <property type="entry name" value="60S ribosomal protein L3"/>
    <property type="match status" value="1"/>
</dbReference>
<dbReference type="FunFam" id="4.10.960.10:FF:000002">
    <property type="entry name" value="60S ribosomal protein L3"/>
    <property type="match status" value="1"/>
</dbReference>
<dbReference type="FunFam" id="2.40.30.10:FF:000079">
    <property type="entry name" value="60S ribosomal protein L3"/>
    <property type="match status" value="1"/>
</dbReference>
<dbReference type="InterPro" id="IPR009000">
    <property type="entry name" value="Transl_B-barrel_sf"/>
</dbReference>
<accession>A0A507CL23</accession>
<feature type="compositionally biased region" description="Basic residues" evidence="5">
    <location>
        <begin position="18"/>
        <end position="31"/>
    </location>
</feature>
<comment type="caution">
    <text evidence="6">The sequence shown here is derived from an EMBL/GenBank/DDBJ whole genome shotgun (WGS) entry which is preliminary data.</text>
</comment>
<dbReference type="GO" id="GO:0003735">
    <property type="term" value="F:structural constituent of ribosome"/>
    <property type="evidence" value="ECO:0007669"/>
    <property type="project" value="InterPro"/>
</dbReference>
<dbReference type="InterPro" id="IPR045077">
    <property type="entry name" value="L3_arc_euk"/>
</dbReference>
<evidence type="ECO:0000313" key="9">
    <source>
        <dbReference type="Proteomes" id="UP000320475"/>
    </source>
</evidence>
<keyword evidence="3 4" id="KW-0687">Ribonucleoprotein</keyword>
<dbReference type="SUPFAM" id="SSF50447">
    <property type="entry name" value="Translation proteins"/>
    <property type="match status" value="1"/>
</dbReference>
<reference evidence="8 9" key="1">
    <citation type="journal article" date="2019" name="Sci. Rep.">
        <title>Comparative genomics of chytrid fungi reveal insights into the obligate biotrophic and pathogenic lifestyle of Synchytrium endobioticum.</title>
        <authorList>
            <person name="van de Vossenberg B.T.L.H."/>
            <person name="Warris S."/>
            <person name="Nguyen H.D.T."/>
            <person name="van Gent-Pelzer M.P.E."/>
            <person name="Joly D.L."/>
            <person name="van de Geest H.C."/>
            <person name="Bonants P.J.M."/>
            <person name="Smith D.S."/>
            <person name="Levesque C.A."/>
            <person name="van der Lee T.A.J."/>
        </authorList>
    </citation>
    <scope>NUCLEOTIDE SEQUENCE [LARGE SCALE GENOMIC DNA]</scope>
    <source>
        <strain evidence="7 9">LEV6574</strain>
        <strain evidence="6 8">MB42</strain>
    </source>
</reference>
<comment type="similarity">
    <text evidence="1 4">Belongs to the universal ribosomal protein uL3 family.</text>
</comment>
<dbReference type="PANTHER" id="PTHR11363">
    <property type="entry name" value="60S RIBOSOMAL PROTEIN L3-RELATED"/>
    <property type="match status" value="1"/>
</dbReference>
<evidence type="ECO:0000313" key="7">
    <source>
        <dbReference type="EMBL" id="TPX43038.1"/>
    </source>
</evidence>
<keyword evidence="2 4" id="KW-0689">Ribosomal protein</keyword>
<dbReference type="FunFam" id="3.30.1430.10:FF:000001">
    <property type="entry name" value="60S ribosomal protein L3"/>
    <property type="match status" value="1"/>
</dbReference>
<dbReference type="InterPro" id="IPR000597">
    <property type="entry name" value="Ribosomal_uL3"/>
</dbReference>
<dbReference type="GO" id="GO:0003723">
    <property type="term" value="F:RNA binding"/>
    <property type="evidence" value="ECO:0007669"/>
    <property type="project" value="TreeGrafter"/>
</dbReference>
<feature type="region of interest" description="Disordered" evidence="5">
    <location>
        <begin position="1"/>
        <end position="36"/>
    </location>
</feature>